<feature type="transmembrane region" description="Helical" evidence="3">
    <location>
        <begin position="1642"/>
        <end position="1660"/>
    </location>
</feature>
<keyword evidence="5" id="KW-1185">Reference proteome</keyword>
<feature type="region of interest" description="Disordered" evidence="2">
    <location>
        <begin position="852"/>
        <end position="874"/>
    </location>
</feature>
<feature type="region of interest" description="Disordered" evidence="2">
    <location>
        <begin position="57"/>
        <end position="82"/>
    </location>
</feature>
<protein>
    <submittedName>
        <fullName evidence="4">Uncharacterized protein</fullName>
    </submittedName>
</protein>
<keyword evidence="3" id="KW-0812">Transmembrane</keyword>
<evidence type="ECO:0000313" key="5">
    <source>
        <dbReference type="Proteomes" id="UP000215902"/>
    </source>
</evidence>
<keyword evidence="3" id="KW-0472">Membrane</keyword>
<proteinExistence type="predicted"/>
<keyword evidence="3" id="KW-1133">Transmembrane helix</keyword>
<feature type="coiled-coil region" evidence="1">
    <location>
        <begin position="1314"/>
        <end position="1489"/>
    </location>
</feature>
<feature type="compositionally biased region" description="Polar residues" evidence="2">
    <location>
        <begin position="865"/>
        <end position="874"/>
    </location>
</feature>
<feature type="region of interest" description="Disordered" evidence="2">
    <location>
        <begin position="1240"/>
        <end position="1273"/>
    </location>
</feature>
<feature type="compositionally biased region" description="Polar residues" evidence="2">
    <location>
        <begin position="489"/>
        <end position="502"/>
    </location>
</feature>
<sequence length="1661" mass="187917">MSSIEAREAAADGIHQLHANIIQQVQNDCRPDLLQPMLEAQFLLVQKLLTTSDANAKSQPEVNHGDQQLEPDPASTSAESLASTVSLLRDQLNSVTVQRDELQQRLLESNARQSAEAGGDELAKLKDKYARLVKQCKIFKETIRQLKEDQQGQPQQSVESQARRDELKEKFEQQDAHKRQLIEQLQLELDRQREQFEQCNAQKQQQMEEMLQQIAEQKRQLELQEQAKSELEGLKVQVASQAQQLELMGEQSLQMEQLQHQLEDQSQQLKLQDKEKFETEALKQEIEELQKQLEFERQNNLQANEVQQQLELNEMLKLEIEKLKKQLEEERQQFNLRIEQQHLPDREEEFSALHRKQQQLEQNMHQIEADKQQQLQQIEAEKQQQLEMKVQQIEAEKQQQLQQIEAEKQQQLEMKVQQIEAEKQQQLQQIEAEKQQQLQQIEAEKQQQLEMKVQQIEAEKQQQLEQQIQQLGVEKQQQHNQQIQKQQQSLRDTGSLSAQTSAESQDVVVNELKLKCAKLIKLNKTMREQLKLAESRNSFISLAVDDVSCQTECDQTDQTLEASSVNLDENLAELSRQLAESKAESERFQSTIDSLSKQLAEAGRQLDESKSECERIILTATDFERRLEESEQQLASSLKESEKYHLRATDAEEKLTVSISESEQLRMKLAVTEEKLQDTEKRVEILSAEAEQFQLSATDAEQRLLETDKQFKAGLDELEQLRISSKHLQERLAEAERQVEASQAESDQFRLIADDATKRVAMAESQQAASSSEIEQLQLALANAEEKLSKTMDQLADISSENEQLRLKLSSNESDEKSSVIQKQLEISQGKSEQLEQTLAEATEKLADLEGQLSASQTESEELRQQLSSARSNADTKLAELERLLEEAKAESEQLRQSFNGATENLSETRSELLASKAKVDELQLTVSAFENKLTESEQFLTACRHEAEQFKQAHTDATQKLQFAEEQVSVKVAEIERLEMFTTEARERISMLEEQLSSKTSEAEHLSYVAAEAEKRLSLLEEQLSEKTSDAEISTGTAEVTEHAKHAVLSNDSEKLLENERPLFADQSDTKQTDQFSSTKDTAFDEISQLKQAVAEAKAAQMAEATNAEQLKLRLSSMESVLDQLKNQNAALLSDLDLGRKAFEKLLLENGQLRERLDAAGSSDSSTVPSDVTETSMDSIGAVEGTDPAAVQVKLLNTQLSRARGQLLQLRSERNKIYHEYMRVRREKEDCERQLAAVSTTSASEEIQPKQMVNSGSWHCSNTDKGPASAQAADAEVQRAAAAAAGQREDELLAIRSENEGLRFRQSLLETKVKKMEIRMRAQREKLERYQLRFDEKDRELEQLVDKVRHHRALFDNEKSARLREVNQLKSALAAEEARARRMEKQRGGGGRGETQALLEELSAARHAKQEAEQRYESEIATLRAQLDELAADSQELRTQLVEAKRRRATGNNNEAEMPPAPTECSECKRLREAVRVLEAQKQRHRSASQSEQQHEQLLRSAAAALDKALQLRGQPGVVEPAATLDALLRNCAARIEAMAATVDAASAASSTADIVSVETQTSTTNNEVSALNARVPSATVSVSTETTIEDAPDTVTVDMPTLPMLAGASTSALGEWIRQTRPLLRGWPTPLRRARVGPRGFAIAYLCAVHLLLLYCMMA</sequence>
<feature type="compositionally biased region" description="Basic and acidic residues" evidence="2">
    <location>
        <begin position="1063"/>
        <end position="1073"/>
    </location>
</feature>
<feature type="region of interest" description="Disordered" evidence="2">
    <location>
        <begin position="482"/>
        <end position="502"/>
    </location>
</feature>
<reference evidence="4 5" key="1">
    <citation type="submission" date="2017-06" db="EMBL/GenBank/DDBJ databases">
        <title>A platform for efficient transgenesis in Macrostomum lignano, a flatworm model organism for stem cell research.</title>
        <authorList>
            <person name="Berezikov E."/>
        </authorList>
    </citation>
    <scope>NUCLEOTIDE SEQUENCE [LARGE SCALE GENOMIC DNA]</scope>
    <source>
        <strain evidence="4">DV1</strain>
        <tissue evidence="4">Whole organism</tissue>
    </source>
</reference>
<dbReference type="Proteomes" id="UP000215902">
    <property type="component" value="Unassembled WGS sequence"/>
</dbReference>
<evidence type="ECO:0000313" key="4">
    <source>
        <dbReference type="EMBL" id="PAA74687.1"/>
    </source>
</evidence>
<keyword evidence="1" id="KW-0175">Coiled coil</keyword>
<gene>
    <name evidence="4" type="ORF">BOX15_Mlig034014g1</name>
</gene>
<name>A0A267FNJ1_9PLAT</name>
<feature type="region of interest" description="Disordered" evidence="2">
    <location>
        <begin position="147"/>
        <end position="175"/>
    </location>
</feature>
<feature type="region of interest" description="Disordered" evidence="2">
    <location>
        <begin position="1063"/>
        <end position="1082"/>
    </location>
</feature>
<organism evidence="4 5">
    <name type="scientific">Macrostomum lignano</name>
    <dbReference type="NCBI Taxonomy" id="282301"/>
    <lineage>
        <taxon>Eukaryota</taxon>
        <taxon>Metazoa</taxon>
        <taxon>Spiralia</taxon>
        <taxon>Lophotrochozoa</taxon>
        <taxon>Platyhelminthes</taxon>
        <taxon>Rhabditophora</taxon>
        <taxon>Macrostomorpha</taxon>
        <taxon>Macrostomida</taxon>
        <taxon>Macrostomidae</taxon>
        <taxon>Macrostomum</taxon>
    </lineage>
</organism>
<accession>A0A267FNJ1</accession>
<evidence type="ECO:0000256" key="2">
    <source>
        <dbReference type="SAM" id="MobiDB-lite"/>
    </source>
</evidence>
<dbReference type="STRING" id="282301.A0A267FNJ1"/>
<feature type="compositionally biased region" description="Low complexity" evidence="2">
    <location>
        <begin position="151"/>
        <end position="160"/>
    </location>
</feature>
<feature type="coiled-coil region" evidence="1">
    <location>
        <begin position="948"/>
        <end position="1031"/>
    </location>
</feature>
<evidence type="ECO:0000256" key="1">
    <source>
        <dbReference type="SAM" id="Coils"/>
    </source>
</evidence>
<comment type="caution">
    <text evidence="4">The sequence shown here is derived from an EMBL/GenBank/DDBJ whole genome shotgun (WGS) entry which is preliminary data.</text>
</comment>
<feature type="compositionally biased region" description="Basic and acidic residues" evidence="2">
    <location>
        <begin position="161"/>
        <end position="175"/>
    </location>
</feature>
<evidence type="ECO:0000256" key="3">
    <source>
        <dbReference type="SAM" id="Phobius"/>
    </source>
</evidence>
<feature type="compositionally biased region" description="Polar residues" evidence="2">
    <location>
        <begin position="1240"/>
        <end position="1265"/>
    </location>
</feature>
<dbReference type="EMBL" id="NIVC01000930">
    <property type="protein sequence ID" value="PAA74687.1"/>
    <property type="molecule type" value="Genomic_DNA"/>
</dbReference>
<dbReference type="SUPFAM" id="SSF57997">
    <property type="entry name" value="Tropomyosin"/>
    <property type="match status" value="1"/>
</dbReference>